<dbReference type="CDD" id="cd07067">
    <property type="entry name" value="HP_PGM_like"/>
    <property type="match status" value="1"/>
</dbReference>
<evidence type="ECO:0000313" key="3">
    <source>
        <dbReference type="Proteomes" id="UP000291591"/>
    </source>
</evidence>
<dbReference type="OrthoDB" id="4120859at2"/>
<dbReference type="GO" id="GO:0016791">
    <property type="term" value="F:phosphatase activity"/>
    <property type="evidence" value="ECO:0007669"/>
    <property type="project" value="TreeGrafter"/>
</dbReference>
<dbReference type="Pfam" id="PF00300">
    <property type="entry name" value="His_Phos_1"/>
    <property type="match status" value="1"/>
</dbReference>
<proteinExistence type="predicted"/>
<accession>A0A4Q7UWC4</accession>
<evidence type="ECO:0000313" key="2">
    <source>
        <dbReference type="EMBL" id="RZT84463.1"/>
    </source>
</evidence>
<dbReference type="InterPro" id="IPR029033">
    <property type="entry name" value="His_PPase_superfam"/>
</dbReference>
<feature type="compositionally biased region" description="Basic and acidic residues" evidence="1">
    <location>
        <begin position="213"/>
        <end position="228"/>
    </location>
</feature>
<feature type="region of interest" description="Disordered" evidence="1">
    <location>
        <begin position="203"/>
        <end position="246"/>
    </location>
</feature>
<dbReference type="SMART" id="SM00855">
    <property type="entry name" value="PGAM"/>
    <property type="match status" value="1"/>
</dbReference>
<dbReference type="PANTHER" id="PTHR48100:SF2">
    <property type="entry name" value="CONSERVED PROTEIN"/>
    <property type="match status" value="1"/>
</dbReference>
<dbReference type="InterPro" id="IPR022492">
    <property type="entry name" value="Phosphomutase_MSMEG4193_put"/>
</dbReference>
<dbReference type="NCBIfam" id="TIGR03848">
    <property type="entry name" value="MSMEG_4193"/>
    <property type="match status" value="1"/>
</dbReference>
<evidence type="ECO:0000256" key="1">
    <source>
        <dbReference type="SAM" id="MobiDB-lite"/>
    </source>
</evidence>
<dbReference type="Gene3D" id="3.40.50.1240">
    <property type="entry name" value="Phosphoglycerate mutase-like"/>
    <property type="match status" value="1"/>
</dbReference>
<dbReference type="InterPro" id="IPR013078">
    <property type="entry name" value="His_Pase_superF_clade-1"/>
</dbReference>
<gene>
    <name evidence="2" type="ORF">EV383_1305</name>
</gene>
<organism evidence="2 3">
    <name type="scientific">Pseudonocardia sediminis</name>
    <dbReference type="NCBI Taxonomy" id="1397368"/>
    <lineage>
        <taxon>Bacteria</taxon>
        <taxon>Bacillati</taxon>
        <taxon>Actinomycetota</taxon>
        <taxon>Actinomycetes</taxon>
        <taxon>Pseudonocardiales</taxon>
        <taxon>Pseudonocardiaceae</taxon>
        <taxon>Pseudonocardia</taxon>
    </lineage>
</organism>
<dbReference type="RefSeq" id="WP_130289059.1">
    <property type="nucleotide sequence ID" value="NZ_SHKL01000001.1"/>
</dbReference>
<name>A0A4Q7UWC4_PSEST</name>
<keyword evidence="3" id="KW-1185">Reference proteome</keyword>
<reference evidence="2 3" key="1">
    <citation type="submission" date="2019-02" db="EMBL/GenBank/DDBJ databases">
        <title>Sequencing the genomes of 1000 actinobacteria strains.</title>
        <authorList>
            <person name="Klenk H.-P."/>
        </authorList>
    </citation>
    <scope>NUCLEOTIDE SEQUENCE [LARGE SCALE GENOMIC DNA]</scope>
    <source>
        <strain evidence="2 3">DSM 45779</strain>
    </source>
</reference>
<dbReference type="Proteomes" id="UP000291591">
    <property type="component" value="Unassembled WGS sequence"/>
</dbReference>
<dbReference type="GO" id="GO:0005737">
    <property type="term" value="C:cytoplasm"/>
    <property type="evidence" value="ECO:0007669"/>
    <property type="project" value="TreeGrafter"/>
</dbReference>
<dbReference type="PANTHER" id="PTHR48100">
    <property type="entry name" value="BROAD-SPECIFICITY PHOSPHATASE YOR283W-RELATED"/>
    <property type="match status" value="1"/>
</dbReference>
<dbReference type="SUPFAM" id="SSF53254">
    <property type="entry name" value="Phosphoglycerate mutase-like"/>
    <property type="match status" value="1"/>
</dbReference>
<dbReference type="InterPro" id="IPR050275">
    <property type="entry name" value="PGM_Phosphatase"/>
</dbReference>
<dbReference type="EMBL" id="SHKL01000001">
    <property type="protein sequence ID" value="RZT84463.1"/>
    <property type="molecule type" value="Genomic_DNA"/>
</dbReference>
<dbReference type="AlphaFoldDB" id="A0A4Q7UWC4"/>
<sequence length="246" mass="26007">MTTLILLRHGRSTANVSGVLAGRTPGVELDEKGREQADKVVERLSDLPISEIVTSPMTRCRQTVAPLAAARGLEPVVDDDLAEVDYGTWTGQAIKDLLAEPLWKVVQGHPSAAVFPEGEGLAGMQARAVAAVRRQAKRIAAEHGENAIWVACSHGDVIKAVLADALATHLDNFQRIMVDTCSVSVVLYTELRPFVARVNEQSGDVASLIPPEPKPEDAENADGHKADGDTPAPSPSDAVIGGSTNA</sequence>
<protein>
    <submittedName>
        <fullName evidence="2">Putative phosphomutase (TIGR03848 family)</fullName>
    </submittedName>
</protein>
<comment type="caution">
    <text evidence="2">The sequence shown here is derived from an EMBL/GenBank/DDBJ whole genome shotgun (WGS) entry which is preliminary data.</text>
</comment>